<gene>
    <name evidence="1" type="ORF">FYJ33_00585</name>
</gene>
<dbReference type="EMBL" id="VULX01000001">
    <property type="protein sequence ID" value="MSR89942.1"/>
    <property type="molecule type" value="Genomic_DNA"/>
</dbReference>
<sequence length="302" mass="35430">MFGYVTPFKMELKIKDYEKFKAYYCGLCHEIKSNFGDLPRMSLNYDMTFIAVLFDALSSDKTIYEPFKCALHPTKKKIKAVNVKALNYASFLNVSLFYYKMLDDVYDDKSIKAKIISIILKKSKNKFVKDYPYINDKIKEELNNLSILESSTDKCIDEIAHPFASLTGFLFKNYPYKLFNDSMDLREDLYALGYNLGKWIYIIDALDDLKDDMKKDKYNALNSSMNKDRDSFEVFFYKEKERIKFILLSCASQCCDIIKKINFVKDIEIINNILFYGIMDKNLKILSKYDPDNNIKQHEGVL</sequence>
<comment type="caution">
    <text evidence="1">The sequence shown here is derived from an EMBL/GenBank/DDBJ whole genome shotgun (WGS) entry which is preliminary data.</text>
</comment>
<keyword evidence="2" id="KW-1185">Reference proteome</keyword>
<reference evidence="1 2" key="1">
    <citation type="submission" date="2019-08" db="EMBL/GenBank/DDBJ databases">
        <title>In-depth cultivation of the pig gut microbiome towards novel bacterial diversity and tailored functional studies.</title>
        <authorList>
            <person name="Wylensek D."/>
            <person name="Hitch T.C.A."/>
            <person name="Clavel T."/>
        </authorList>
    </citation>
    <scope>NUCLEOTIDE SEQUENCE [LARGE SCALE GENOMIC DNA]</scope>
    <source>
        <strain evidence="1 2">WCA-383-APC-5B</strain>
    </source>
</reference>
<dbReference type="Proteomes" id="UP000460287">
    <property type="component" value="Unassembled WGS sequence"/>
</dbReference>
<evidence type="ECO:0000313" key="1">
    <source>
        <dbReference type="EMBL" id="MSR89942.1"/>
    </source>
</evidence>
<name>A0A7X2SZW9_9CLOT</name>
<protein>
    <submittedName>
        <fullName evidence="1">Uncharacterized protein</fullName>
    </submittedName>
</protein>
<evidence type="ECO:0000313" key="2">
    <source>
        <dbReference type="Proteomes" id="UP000460287"/>
    </source>
</evidence>
<dbReference type="AlphaFoldDB" id="A0A7X2SZW9"/>
<organism evidence="1 2">
    <name type="scientific">Inconstantimicrobium porci</name>
    <dbReference type="NCBI Taxonomy" id="2652291"/>
    <lineage>
        <taxon>Bacteria</taxon>
        <taxon>Bacillati</taxon>
        <taxon>Bacillota</taxon>
        <taxon>Clostridia</taxon>
        <taxon>Eubacteriales</taxon>
        <taxon>Clostridiaceae</taxon>
        <taxon>Inconstantimicrobium</taxon>
    </lineage>
</organism>
<dbReference type="InterPro" id="IPR043740">
    <property type="entry name" value="DUF5685"/>
</dbReference>
<dbReference type="RefSeq" id="WP_154529825.1">
    <property type="nucleotide sequence ID" value="NZ_JAQXTV010000132.1"/>
</dbReference>
<dbReference type="Pfam" id="PF18937">
    <property type="entry name" value="DUF5685"/>
    <property type="match status" value="1"/>
</dbReference>
<proteinExistence type="predicted"/>
<accession>A0A7X2SZW9</accession>